<accession>A0A9R0I792</accession>
<dbReference type="KEGG" id="soe:110782873"/>
<dbReference type="InterPro" id="IPR043454">
    <property type="entry name" value="NPH3/RPT2-like"/>
</dbReference>
<name>A0A9R0I792_SPIOL</name>
<dbReference type="Pfam" id="PF03000">
    <property type="entry name" value="NPH3"/>
    <property type="match status" value="1"/>
</dbReference>
<dbReference type="InterPro" id="IPR027356">
    <property type="entry name" value="NPH3_dom"/>
</dbReference>
<feature type="domain" description="BTB" evidence="5">
    <location>
        <begin position="20"/>
        <end position="87"/>
    </location>
</feature>
<dbReference type="Proteomes" id="UP000813463">
    <property type="component" value="Chromosome 1"/>
</dbReference>
<organism evidence="7 8">
    <name type="scientific">Spinacia oleracea</name>
    <name type="common">Spinach</name>
    <dbReference type="NCBI Taxonomy" id="3562"/>
    <lineage>
        <taxon>Eukaryota</taxon>
        <taxon>Viridiplantae</taxon>
        <taxon>Streptophyta</taxon>
        <taxon>Embryophyta</taxon>
        <taxon>Tracheophyta</taxon>
        <taxon>Spermatophyta</taxon>
        <taxon>Magnoliopsida</taxon>
        <taxon>eudicotyledons</taxon>
        <taxon>Gunneridae</taxon>
        <taxon>Pentapetalae</taxon>
        <taxon>Caryophyllales</taxon>
        <taxon>Chenopodiaceae</taxon>
        <taxon>Chenopodioideae</taxon>
        <taxon>Anserineae</taxon>
        <taxon>Spinacia</taxon>
    </lineage>
</organism>
<feature type="domain" description="NPH3" evidence="6">
    <location>
        <begin position="212"/>
        <end position="462"/>
    </location>
</feature>
<evidence type="ECO:0000256" key="2">
    <source>
        <dbReference type="ARBA" id="ARBA00022786"/>
    </source>
</evidence>
<dbReference type="Pfam" id="PF00651">
    <property type="entry name" value="BTB"/>
    <property type="match status" value="1"/>
</dbReference>
<protein>
    <submittedName>
        <fullName evidence="8">BTB/POZ domain-containing protein At3g03510</fullName>
    </submittedName>
</protein>
<evidence type="ECO:0000256" key="1">
    <source>
        <dbReference type="ARBA" id="ARBA00004906"/>
    </source>
</evidence>
<reference evidence="7" key="1">
    <citation type="journal article" date="2021" name="Nat. Commun.">
        <title>Genomic analyses provide insights into spinach domestication and the genetic basis of agronomic traits.</title>
        <authorList>
            <person name="Cai X."/>
            <person name="Sun X."/>
            <person name="Xu C."/>
            <person name="Sun H."/>
            <person name="Wang X."/>
            <person name="Ge C."/>
            <person name="Zhang Z."/>
            <person name="Wang Q."/>
            <person name="Fei Z."/>
            <person name="Jiao C."/>
            <person name="Wang Q."/>
        </authorList>
    </citation>
    <scope>NUCLEOTIDE SEQUENCE [LARGE SCALE GENOMIC DNA]</scope>
    <source>
        <strain evidence="7">cv. Varoflay</strain>
    </source>
</reference>
<dbReference type="InterPro" id="IPR000210">
    <property type="entry name" value="BTB/POZ_dom"/>
</dbReference>
<evidence type="ECO:0000313" key="7">
    <source>
        <dbReference type="Proteomes" id="UP000813463"/>
    </source>
</evidence>
<gene>
    <name evidence="8" type="primary">LOC110782873</name>
</gene>
<dbReference type="Gene3D" id="3.30.710.10">
    <property type="entry name" value="Potassium Channel Kv1.1, Chain A"/>
    <property type="match status" value="1"/>
</dbReference>
<dbReference type="RefSeq" id="XP_021842809.2">
    <property type="nucleotide sequence ID" value="XM_021987117.2"/>
</dbReference>
<feature type="compositionally biased region" description="Acidic residues" evidence="4">
    <location>
        <begin position="497"/>
        <end position="506"/>
    </location>
</feature>
<dbReference type="PROSITE" id="PS50097">
    <property type="entry name" value="BTB"/>
    <property type="match status" value="1"/>
</dbReference>
<dbReference type="InterPro" id="IPR011333">
    <property type="entry name" value="SKP1/BTB/POZ_sf"/>
</dbReference>
<comment type="pathway">
    <text evidence="1">Protein modification; protein ubiquitination.</text>
</comment>
<dbReference type="PANTHER" id="PTHR32370">
    <property type="entry name" value="OS12G0117600 PROTEIN"/>
    <property type="match status" value="1"/>
</dbReference>
<comment type="similarity">
    <text evidence="3">Belongs to the NPH3 family.</text>
</comment>
<keyword evidence="2" id="KW-0833">Ubl conjugation pathway</keyword>
<feature type="region of interest" description="Disordered" evidence="4">
    <location>
        <begin position="480"/>
        <end position="511"/>
    </location>
</feature>
<evidence type="ECO:0000256" key="3">
    <source>
        <dbReference type="PROSITE-ProRule" id="PRU00982"/>
    </source>
</evidence>
<sequence>MALARTNSSSSRCSKHTIPQNNRLLVANTPFKLDKALLAKRSATIASLLENNPSEDLSIFFQETPSEPDALELMARFCHGLNVEMTSDNIISLICLSNHLKMTDTHSPNNLLNNAISFLKQKILPSWNQIIRSLRASRGPTFQQAVEIGLLDCCIEALTAHVLSDPTILAQPIMVSNNNNNNNRPMRNSNVTRRRKLFGEGDHSNASSSDTETSLEDLTSLPVKMYKPIVEAMAQRQVPQENIAGSLVQYLNKHGDDSEAIEVIERLLPTSTTCTTNTNYLLYPYTLLFEMHSLAISLKASAECVAFLEDRIGKELYRATAEDLLALDLDIDSLRRVLKGFYGNFSDPDPNLSGLVAVAELLEEYLLEVAKEREMDARSFTEVAEMACSTSNVGTYRCSDGIYRAVDAYLDKHMELSESEREEVCRVLDFQKMSSQACNHAALNRRLPLRVVVQVLFVSQLQLRDNISKAVEGICSTNSNVDEGSRRRGNEEIKLAEDDEKWDDNDNGERQEIMGRCHDGKSCGKKGKKKMSLWKGMKRKLGCMGTSDYEALYDCNCQLTKKKKKKKKKKN</sequence>
<dbReference type="AlphaFoldDB" id="A0A9R0I792"/>
<dbReference type="GeneID" id="110782873"/>
<dbReference type="SUPFAM" id="SSF54695">
    <property type="entry name" value="POZ domain"/>
    <property type="match status" value="1"/>
</dbReference>
<evidence type="ECO:0000313" key="8">
    <source>
        <dbReference type="RefSeq" id="XP_021842809.2"/>
    </source>
</evidence>
<dbReference type="PROSITE" id="PS51649">
    <property type="entry name" value="NPH3"/>
    <property type="match status" value="1"/>
</dbReference>
<evidence type="ECO:0000259" key="5">
    <source>
        <dbReference type="PROSITE" id="PS50097"/>
    </source>
</evidence>
<evidence type="ECO:0000256" key="4">
    <source>
        <dbReference type="SAM" id="MobiDB-lite"/>
    </source>
</evidence>
<reference evidence="8" key="2">
    <citation type="submission" date="2025-08" db="UniProtKB">
        <authorList>
            <consortium name="RefSeq"/>
        </authorList>
    </citation>
    <scope>IDENTIFICATION</scope>
    <source>
        <tissue evidence="8">Leaf</tissue>
    </source>
</reference>
<keyword evidence="7" id="KW-1185">Reference proteome</keyword>
<feature type="compositionally biased region" description="Basic and acidic residues" evidence="4">
    <location>
        <begin position="483"/>
        <end position="496"/>
    </location>
</feature>
<evidence type="ECO:0000259" key="6">
    <source>
        <dbReference type="PROSITE" id="PS51649"/>
    </source>
</evidence>
<proteinExistence type="inferred from homology"/>